<evidence type="ECO:0000313" key="4">
    <source>
        <dbReference type="EMBL" id="CAL6035442.1"/>
    </source>
</evidence>
<dbReference type="SUPFAM" id="SSF52058">
    <property type="entry name" value="L domain-like"/>
    <property type="match status" value="1"/>
</dbReference>
<dbReference type="PANTHER" id="PTHR46652">
    <property type="entry name" value="LEUCINE-RICH REPEAT AND IQ DOMAIN-CONTAINING PROTEIN 1-RELATED"/>
    <property type="match status" value="1"/>
</dbReference>
<keyword evidence="5" id="KW-1185">Reference proteome</keyword>
<accession>A0AA86Q9G7</accession>
<evidence type="ECO:0000313" key="5">
    <source>
        <dbReference type="Proteomes" id="UP001642409"/>
    </source>
</evidence>
<dbReference type="InterPro" id="IPR003591">
    <property type="entry name" value="Leu-rich_rpt_typical-subtyp"/>
</dbReference>
<evidence type="ECO:0000256" key="1">
    <source>
        <dbReference type="ARBA" id="ARBA00022614"/>
    </source>
</evidence>
<keyword evidence="2" id="KW-0677">Repeat</keyword>
<evidence type="ECO:0000313" key="3">
    <source>
        <dbReference type="EMBL" id="CAI9953046.1"/>
    </source>
</evidence>
<organism evidence="3">
    <name type="scientific">Hexamita inflata</name>
    <dbReference type="NCBI Taxonomy" id="28002"/>
    <lineage>
        <taxon>Eukaryota</taxon>
        <taxon>Metamonada</taxon>
        <taxon>Diplomonadida</taxon>
        <taxon>Hexamitidae</taxon>
        <taxon>Hexamitinae</taxon>
        <taxon>Hexamita</taxon>
    </lineage>
</organism>
<dbReference type="PROSITE" id="PS51450">
    <property type="entry name" value="LRR"/>
    <property type="match status" value="5"/>
</dbReference>
<dbReference type="InterPro" id="IPR050836">
    <property type="entry name" value="SDS22/Internalin_LRR"/>
</dbReference>
<dbReference type="InterPro" id="IPR032675">
    <property type="entry name" value="LRR_dom_sf"/>
</dbReference>
<proteinExistence type="predicted"/>
<dbReference type="EMBL" id="CATOUU010000836">
    <property type="protein sequence ID" value="CAI9953046.1"/>
    <property type="molecule type" value="Genomic_DNA"/>
</dbReference>
<dbReference type="SMART" id="SM00369">
    <property type="entry name" value="LRR_TYP"/>
    <property type="match status" value="6"/>
</dbReference>
<dbReference type="InterPro" id="IPR001611">
    <property type="entry name" value="Leu-rich_rpt"/>
</dbReference>
<dbReference type="Proteomes" id="UP001642409">
    <property type="component" value="Unassembled WGS sequence"/>
</dbReference>
<dbReference type="PANTHER" id="PTHR46652:SF7">
    <property type="entry name" value="LEUCINE-RICH REPEAT AND IQ DOMAIN-CONTAINING PROTEIN 1"/>
    <property type="match status" value="1"/>
</dbReference>
<gene>
    <name evidence="4" type="ORF">HINF_LOCUS35930</name>
    <name evidence="3" type="ORF">HINF_LOCUS40691</name>
</gene>
<dbReference type="Gene3D" id="3.80.10.10">
    <property type="entry name" value="Ribonuclease Inhibitor"/>
    <property type="match status" value="1"/>
</dbReference>
<reference evidence="4 5" key="2">
    <citation type="submission" date="2024-07" db="EMBL/GenBank/DDBJ databases">
        <authorList>
            <person name="Akdeniz Z."/>
        </authorList>
    </citation>
    <scope>NUCLEOTIDE SEQUENCE [LARGE SCALE GENOMIC DNA]</scope>
</reference>
<dbReference type="SMART" id="SM00365">
    <property type="entry name" value="LRR_SD22"/>
    <property type="match status" value="5"/>
</dbReference>
<evidence type="ECO:0000256" key="2">
    <source>
        <dbReference type="ARBA" id="ARBA00022737"/>
    </source>
</evidence>
<sequence>MHYKLEIVDTQQMRTLLEMNIQPDVFTQTLQHKQLIFNYELILKTREFVFQNRKITYIYLISFLSKLTKLDLQFNTITDISTISYLKNLKSLNLSRNRIVDISALQSLSFLTKLNVACNLITSYKIELPNLVDLNISFNILKDKSGLLQSPKLRFLNIVGTNTTNLKDIPKELKNLNIISVDFNQIQEISYIINFLDLQLLELRKNDMIKDIEPLKECVKLKVLDLSQTSIVDIQPLQFLKQLCVLRLNKISITNIQPLKFLKQLKSLYLDDTPISDIWPLQFMKNLQRLELQNTNVIDLHPLQYLYQLEHVLITNSFVVDVAPLSSLTQLDTLILNNNKILNFDSLRHHDNYPQPINIQNEEDDLNEPINEDEEQKYFFDNQIIPTTKELKFYNNVLQIHCSHKQIRKIRIANKCQKFRDLLTLNQDFILLMFNNQIIQMNKEINLLLELIRNSYSYFD</sequence>
<protein>
    <recommendedName>
        <fullName evidence="6">Leucine rich repeat protein</fullName>
    </recommendedName>
</protein>
<dbReference type="InterPro" id="IPR025875">
    <property type="entry name" value="Leu-rich_rpt_4"/>
</dbReference>
<reference evidence="3" key="1">
    <citation type="submission" date="2023-06" db="EMBL/GenBank/DDBJ databases">
        <authorList>
            <person name="Kurt Z."/>
        </authorList>
    </citation>
    <scope>NUCLEOTIDE SEQUENCE</scope>
</reference>
<keyword evidence="1" id="KW-0433">Leucine-rich repeat</keyword>
<comment type="caution">
    <text evidence="3">The sequence shown here is derived from an EMBL/GenBank/DDBJ whole genome shotgun (WGS) entry which is preliminary data.</text>
</comment>
<name>A0AA86Q9G7_9EUKA</name>
<dbReference type="AlphaFoldDB" id="A0AA86Q9G7"/>
<dbReference type="EMBL" id="CAXDID020000131">
    <property type="protein sequence ID" value="CAL6035442.1"/>
    <property type="molecule type" value="Genomic_DNA"/>
</dbReference>
<dbReference type="Pfam" id="PF12799">
    <property type="entry name" value="LRR_4"/>
    <property type="match status" value="1"/>
</dbReference>
<evidence type="ECO:0008006" key="6">
    <source>
        <dbReference type="Google" id="ProtNLM"/>
    </source>
</evidence>